<evidence type="ECO:0000256" key="1">
    <source>
        <dbReference type="ARBA" id="ARBA00022723"/>
    </source>
</evidence>
<dbReference type="Pfam" id="PF00403">
    <property type="entry name" value="HMA"/>
    <property type="match status" value="1"/>
</dbReference>
<reference evidence="3" key="1">
    <citation type="submission" date="2016-10" db="EMBL/GenBank/DDBJ databases">
        <title>Sequence of Gallionella enrichment culture.</title>
        <authorList>
            <person name="Poehlein A."/>
            <person name="Muehling M."/>
            <person name="Daniel R."/>
        </authorList>
    </citation>
    <scope>NUCLEOTIDE SEQUENCE</scope>
</reference>
<gene>
    <name evidence="3" type="ORF">GALL_397640</name>
</gene>
<name>A0A1J5QEV9_9ZZZZ</name>
<dbReference type="InterPro" id="IPR017969">
    <property type="entry name" value="Heavy-metal-associated_CS"/>
</dbReference>
<organism evidence="3">
    <name type="scientific">mine drainage metagenome</name>
    <dbReference type="NCBI Taxonomy" id="410659"/>
    <lineage>
        <taxon>unclassified sequences</taxon>
        <taxon>metagenomes</taxon>
        <taxon>ecological metagenomes</taxon>
    </lineage>
</organism>
<proteinExistence type="predicted"/>
<evidence type="ECO:0000259" key="2">
    <source>
        <dbReference type="PROSITE" id="PS50846"/>
    </source>
</evidence>
<sequence>MIKLSVPEMTCGHCRATVEKAVAGVDPAAKVVVDLASHSVEISSRVDTSTLIGALKAEGYEARLAT</sequence>
<dbReference type="CDD" id="cd00371">
    <property type="entry name" value="HMA"/>
    <property type="match status" value="1"/>
</dbReference>
<evidence type="ECO:0000313" key="3">
    <source>
        <dbReference type="EMBL" id="OIQ78527.1"/>
    </source>
</evidence>
<feature type="domain" description="HMA" evidence="2">
    <location>
        <begin position="1"/>
        <end position="63"/>
    </location>
</feature>
<dbReference type="InterPro" id="IPR006121">
    <property type="entry name" value="HMA_dom"/>
</dbReference>
<accession>A0A1J5QEV9</accession>
<dbReference type="PROSITE" id="PS01047">
    <property type="entry name" value="HMA_1"/>
    <property type="match status" value="1"/>
</dbReference>
<protein>
    <submittedName>
        <fullName evidence="3">Heavy-metal-associated domain protein</fullName>
    </submittedName>
</protein>
<dbReference type="EMBL" id="MLJW01001383">
    <property type="protein sequence ID" value="OIQ78527.1"/>
    <property type="molecule type" value="Genomic_DNA"/>
</dbReference>
<keyword evidence="1" id="KW-0479">Metal-binding</keyword>
<dbReference type="AlphaFoldDB" id="A0A1J5QEV9"/>
<dbReference type="InterPro" id="IPR036163">
    <property type="entry name" value="HMA_dom_sf"/>
</dbReference>
<dbReference type="SUPFAM" id="SSF55008">
    <property type="entry name" value="HMA, heavy metal-associated domain"/>
    <property type="match status" value="1"/>
</dbReference>
<dbReference type="GO" id="GO:0046872">
    <property type="term" value="F:metal ion binding"/>
    <property type="evidence" value="ECO:0007669"/>
    <property type="project" value="UniProtKB-KW"/>
</dbReference>
<comment type="caution">
    <text evidence="3">The sequence shown here is derived from an EMBL/GenBank/DDBJ whole genome shotgun (WGS) entry which is preliminary data.</text>
</comment>
<dbReference type="PROSITE" id="PS50846">
    <property type="entry name" value="HMA_2"/>
    <property type="match status" value="1"/>
</dbReference>
<dbReference type="Gene3D" id="3.30.70.100">
    <property type="match status" value="1"/>
</dbReference>